<dbReference type="PANTHER" id="PTHR47723">
    <property type="entry name" value="OS05G0353850 PROTEIN"/>
    <property type="match status" value="1"/>
</dbReference>
<dbReference type="SUPFAM" id="SSF53098">
    <property type="entry name" value="Ribonuclease H-like"/>
    <property type="match status" value="1"/>
</dbReference>
<dbReference type="GO" id="GO:0003676">
    <property type="term" value="F:nucleic acid binding"/>
    <property type="evidence" value="ECO:0007669"/>
    <property type="project" value="InterPro"/>
</dbReference>
<name>A0AAW2DTK8_9ROSI</name>
<feature type="domain" description="RNase H type-1" evidence="1">
    <location>
        <begin position="86"/>
        <end position="208"/>
    </location>
</feature>
<dbReference type="Pfam" id="PF13456">
    <property type="entry name" value="RVT_3"/>
    <property type="match status" value="1"/>
</dbReference>
<dbReference type="InterPro" id="IPR012337">
    <property type="entry name" value="RNaseH-like_sf"/>
</dbReference>
<gene>
    <name evidence="2" type="ORF">SO802_000523</name>
</gene>
<sequence>MVDITEKEGPKRKSSAPFGELNAYGLQVKKLKSDLDEVTLAEALYTYAIRLWEEYNAAQERPFKQREEATSQIGWIPPPRGWYKVNSDGAMFSKRRCSGIGVVIRDEQGRVVAAMSKNLQVPLGALEVEAKAVEEAVNFARDIGIQDIIVESDSMVFCSALQKEVDVSPAIDNIIAGTLLQLQYFRKTDVKHTRKEGNRVVHGLAQYAQFVDDFVTWMEETPPIIESEISSDVTQIDLS</sequence>
<organism evidence="2 3">
    <name type="scientific">Lithocarpus litseifolius</name>
    <dbReference type="NCBI Taxonomy" id="425828"/>
    <lineage>
        <taxon>Eukaryota</taxon>
        <taxon>Viridiplantae</taxon>
        <taxon>Streptophyta</taxon>
        <taxon>Embryophyta</taxon>
        <taxon>Tracheophyta</taxon>
        <taxon>Spermatophyta</taxon>
        <taxon>Magnoliopsida</taxon>
        <taxon>eudicotyledons</taxon>
        <taxon>Gunneridae</taxon>
        <taxon>Pentapetalae</taxon>
        <taxon>rosids</taxon>
        <taxon>fabids</taxon>
        <taxon>Fagales</taxon>
        <taxon>Fagaceae</taxon>
        <taxon>Lithocarpus</taxon>
    </lineage>
</organism>
<dbReference type="InterPro" id="IPR044730">
    <property type="entry name" value="RNase_H-like_dom_plant"/>
</dbReference>
<evidence type="ECO:0000313" key="2">
    <source>
        <dbReference type="EMBL" id="KAL0013454.1"/>
    </source>
</evidence>
<comment type="caution">
    <text evidence="2">The sequence shown here is derived from an EMBL/GenBank/DDBJ whole genome shotgun (WGS) entry which is preliminary data.</text>
</comment>
<dbReference type="InterPro" id="IPR053151">
    <property type="entry name" value="RNase_H-like"/>
</dbReference>
<dbReference type="AlphaFoldDB" id="A0AAW2DTK8"/>
<dbReference type="PANTHER" id="PTHR47723:SF19">
    <property type="entry name" value="POLYNUCLEOTIDYL TRANSFERASE, RIBONUCLEASE H-LIKE SUPERFAMILY PROTEIN"/>
    <property type="match status" value="1"/>
</dbReference>
<dbReference type="CDD" id="cd06222">
    <property type="entry name" value="RNase_H_like"/>
    <property type="match status" value="1"/>
</dbReference>
<dbReference type="GO" id="GO:0004523">
    <property type="term" value="F:RNA-DNA hybrid ribonuclease activity"/>
    <property type="evidence" value="ECO:0007669"/>
    <property type="project" value="InterPro"/>
</dbReference>
<dbReference type="EMBL" id="JAZDWU010000001">
    <property type="protein sequence ID" value="KAL0013454.1"/>
    <property type="molecule type" value="Genomic_DNA"/>
</dbReference>
<dbReference type="Gene3D" id="3.30.420.10">
    <property type="entry name" value="Ribonuclease H-like superfamily/Ribonuclease H"/>
    <property type="match status" value="1"/>
</dbReference>
<dbReference type="InterPro" id="IPR036397">
    <property type="entry name" value="RNaseH_sf"/>
</dbReference>
<reference evidence="2 3" key="1">
    <citation type="submission" date="2024-01" db="EMBL/GenBank/DDBJ databases">
        <title>A telomere-to-telomere, gap-free genome of sweet tea (Lithocarpus litseifolius).</title>
        <authorList>
            <person name="Zhou J."/>
        </authorList>
    </citation>
    <scope>NUCLEOTIDE SEQUENCE [LARGE SCALE GENOMIC DNA]</scope>
    <source>
        <strain evidence="2">Zhou-2022a</strain>
        <tissue evidence="2">Leaf</tissue>
    </source>
</reference>
<dbReference type="Proteomes" id="UP001459277">
    <property type="component" value="Unassembled WGS sequence"/>
</dbReference>
<evidence type="ECO:0000259" key="1">
    <source>
        <dbReference type="Pfam" id="PF13456"/>
    </source>
</evidence>
<proteinExistence type="predicted"/>
<protein>
    <recommendedName>
        <fullName evidence="1">RNase H type-1 domain-containing protein</fullName>
    </recommendedName>
</protein>
<dbReference type="InterPro" id="IPR002156">
    <property type="entry name" value="RNaseH_domain"/>
</dbReference>
<keyword evidence="3" id="KW-1185">Reference proteome</keyword>
<evidence type="ECO:0000313" key="3">
    <source>
        <dbReference type="Proteomes" id="UP001459277"/>
    </source>
</evidence>
<accession>A0AAW2DTK8</accession>